<protein>
    <submittedName>
        <fullName evidence="3">RNase H domain containing protein</fullName>
    </submittedName>
</protein>
<evidence type="ECO:0000313" key="3">
    <source>
        <dbReference type="EMBL" id="KJR82454.1"/>
    </source>
</evidence>
<dbReference type="InterPro" id="IPR011009">
    <property type="entry name" value="Kinase-like_dom_sf"/>
</dbReference>
<sequence>MIPTMLPRKRPKREKIFAHADFNLEALLSLATKLRGLPCSCTADVSRRPKMGSQNWVVFLQFDDGAEWVFRSPRAGADTIYSAESASKILLSEAATLRYIRTHSSIPVPDVYSFRFVMKSSPAGHVSWVLTKRFSGSSDNDIGVPYILMSKASGRSLSEYDWTEDALHLPGYPQIVKLLPLTDENREKIMSQLGSIMCRLSELRFNKIGSLFKDSDGNYFVGECLSPTLLWQWRDQLEDMERGPFDDESQYFGSQISAMVEHAKQLRMSPHSFFAPIPDPLEYRNWSDYRAATDLWNDFCALGDKIESSENRLSFCIAGQLLRDMIPSLASTGIHFALSHPDLHIGNLFVDDEFNITSVIDWGSASVGPVTELLITPGFNGSFTPPLDSLIAAFKTGFQETARGRSVEPEQWERAERIRHFTPLVRTLSTQDLTLFQSLYKLVYGKDLDDIRRDIPQLFCQHREEEYAKHLMAELREDEEEDNEEEQEEMAGQETMAGRGTEGKRIKEGEKIVRKREEGKADNGDMQQMLTAVRKREERVTVRYAVARKLTLMSEKNSQFVADRRLWQWIGDALETVDV</sequence>
<feature type="compositionally biased region" description="Acidic residues" evidence="1">
    <location>
        <begin position="476"/>
        <end position="491"/>
    </location>
</feature>
<evidence type="ECO:0000313" key="4">
    <source>
        <dbReference type="Proteomes" id="UP000033710"/>
    </source>
</evidence>
<dbReference type="VEuPathDB" id="FungiDB:SPSK_03238"/>
<dbReference type="InterPro" id="IPR051678">
    <property type="entry name" value="AGP_Transferase"/>
</dbReference>
<reference evidence="3 4" key="1">
    <citation type="journal article" date="2014" name="BMC Genomics">
        <title>Comparative genomics of the major fungal agents of human and animal Sporotrichosis: Sporothrix schenckii and Sporothrix brasiliensis.</title>
        <authorList>
            <person name="Teixeira M.M."/>
            <person name="de Almeida L.G."/>
            <person name="Kubitschek-Barreira P."/>
            <person name="Alves F.L."/>
            <person name="Kioshima E.S."/>
            <person name="Abadio A.K."/>
            <person name="Fernandes L."/>
            <person name="Derengowski L.S."/>
            <person name="Ferreira K.S."/>
            <person name="Souza R.C."/>
            <person name="Ruiz J.C."/>
            <person name="de Andrade N.C."/>
            <person name="Paes H.C."/>
            <person name="Nicola A.M."/>
            <person name="Albuquerque P."/>
            <person name="Gerber A.L."/>
            <person name="Martins V.P."/>
            <person name="Peconick L.D."/>
            <person name="Neto A.V."/>
            <person name="Chaucanez C.B."/>
            <person name="Silva P.A."/>
            <person name="Cunha O.L."/>
            <person name="de Oliveira F.F."/>
            <person name="dos Santos T.C."/>
            <person name="Barros A.L."/>
            <person name="Soares M.A."/>
            <person name="de Oliveira L.M."/>
            <person name="Marini M.M."/>
            <person name="Villalobos-Duno H."/>
            <person name="Cunha M.M."/>
            <person name="de Hoog S."/>
            <person name="da Silveira J.F."/>
            <person name="Henrissat B."/>
            <person name="Nino-Vega G.A."/>
            <person name="Cisalpino P.S."/>
            <person name="Mora-Montes H.M."/>
            <person name="Almeida S.R."/>
            <person name="Stajich J.E."/>
            <person name="Lopes-Bezerra L.M."/>
            <person name="Vasconcelos A.T."/>
            <person name="Felipe M.S."/>
        </authorList>
    </citation>
    <scope>NUCLEOTIDE SEQUENCE [LARGE SCALE GENOMIC DNA]</scope>
    <source>
        <strain evidence="3 4">1099-18</strain>
    </source>
</reference>
<dbReference type="Gene3D" id="3.90.1200.10">
    <property type="match status" value="1"/>
</dbReference>
<comment type="caution">
    <text evidence="3">The sequence shown here is derived from an EMBL/GenBank/DDBJ whole genome shotgun (WGS) entry which is preliminary data.</text>
</comment>
<dbReference type="Pfam" id="PF01636">
    <property type="entry name" value="APH"/>
    <property type="match status" value="1"/>
</dbReference>
<dbReference type="PANTHER" id="PTHR21310:SF15">
    <property type="entry name" value="AMINOGLYCOSIDE PHOSPHOTRANSFERASE DOMAIN-CONTAINING PROTEIN"/>
    <property type="match status" value="1"/>
</dbReference>
<name>A0A0F2M058_SPOSC</name>
<dbReference type="InterPro" id="IPR002575">
    <property type="entry name" value="Aminoglycoside_PTrfase"/>
</dbReference>
<proteinExistence type="predicted"/>
<gene>
    <name evidence="3" type="ORF">SPSK_03238</name>
</gene>
<dbReference type="Proteomes" id="UP000033710">
    <property type="component" value="Unassembled WGS sequence"/>
</dbReference>
<dbReference type="OrthoDB" id="3645574at2759"/>
<dbReference type="GeneID" id="27665356"/>
<organism evidence="3 4">
    <name type="scientific">Sporothrix schenckii 1099-18</name>
    <dbReference type="NCBI Taxonomy" id="1397361"/>
    <lineage>
        <taxon>Eukaryota</taxon>
        <taxon>Fungi</taxon>
        <taxon>Dikarya</taxon>
        <taxon>Ascomycota</taxon>
        <taxon>Pezizomycotina</taxon>
        <taxon>Sordariomycetes</taxon>
        <taxon>Sordariomycetidae</taxon>
        <taxon>Ophiostomatales</taxon>
        <taxon>Ophiostomataceae</taxon>
        <taxon>Sporothrix</taxon>
    </lineage>
</organism>
<dbReference type="EMBL" id="AXCR01000010">
    <property type="protein sequence ID" value="KJR82454.1"/>
    <property type="molecule type" value="Genomic_DNA"/>
</dbReference>
<dbReference type="SUPFAM" id="SSF56112">
    <property type="entry name" value="Protein kinase-like (PK-like)"/>
    <property type="match status" value="1"/>
</dbReference>
<accession>A0A0F2M058</accession>
<evidence type="ECO:0000259" key="2">
    <source>
        <dbReference type="Pfam" id="PF01636"/>
    </source>
</evidence>
<dbReference type="PANTHER" id="PTHR21310">
    <property type="entry name" value="AMINOGLYCOSIDE PHOSPHOTRANSFERASE-RELATED-RELATED"/>
    <property type="match status" value="1"/>
</dbReference>
<dbReference type="RefSeq" id="XP_016585130.1">
    <property type="nucleotide sequence ID" value="XM_016730079.1"/>
</dbReference>
<feature type="region of interest" description="Disordered" evidence="1">
    <location>
        <begin position="476"/>
        <end position="506"/>
    </location>
</feature>
<dbReference type="KEGG" id="ssck:SPSK_03238"/>
<feature type="domain" description="Aminoglycoside phosphotransferase" evidence="2">
    <location>
        <begin position="51"/>
        <end position="372"/>
    </location>
</feature>
<dbReference type="AlphaFoldDB" id="A0A0F2M058"/>
<evidence type="ECO:0000256" key="1">
    <source>
        <dbReference type="SAM" id="MobiDB-lite"/>
    </source>
</evidence>
<reference evidence="3 4" key="2">
    <citation type="journal article" date="2015" name="Eukaryot. Cell">
        <title>Asexual propagation of a virulent clone complex in a human and feline outbreak of sporotrichosis.</title>
        <authorList>
            <person name="Teixeira Mde M."/>
            <person name="Rodrigues A.M."/>
            <person name="Tsui C.K."/>
            <person name="de Almeida L.G."/>
            <person name="Van Diepeningen A.D."/>
            <person name="van den Ende B.G."/>
            <person name="Fernandes G.F."/>
            <person name="Kano R."/>
            <person name="Hamelin R.C."/>
            <person name="Lopes-Bezerra L.M."/>
            <person name="Vasconcelos A.T."/>
            <person name="de Hoog S."/>
            <person name="de Camargo Z.P."/>
            <person name="Felipe M.S."/>
        </authorList>
    </citation>
    <scope>NUCLEOTIDE SEQUENCE [LARGE SCALE GENOMIC DNA]</scope>
    <source>
        <strain evidence="3 4">1099-18</strain>
    </source>
</reference>